<dbReference type="InterPro" id="IPR003010">
    <property type="entry name" value="C-N_Hydrolase"/>
</dbReference>
<keyword evidence="2" id="KW-0812">Transmembrane</keyword>
<reference evidence="4" key="1">
    <citation type="submission" date="2022-01" db="EMBL/GenBank/DDBJ databases">
        <authorList>
            <person name="King R."/>
        </authorList>
    </citation>
    <scope>NUCLEOTIDE SEQUENCE</scope>
</reference>
<accession>A0A9N9XBJ4</accession>
<proteinExistence type="inferred from homology"/>
<dbReference type="InterPro" id="IPR040154">
    <property type="entry name" value="Biotinidase/VNN"/>
</dbReference>
<evidence type="ECO:0000313" key="5">
    <source>
        <dbReference type="Proteomes" id="UP001153709"/>
    </source>
</evidence>
<dbReference type="Pfam" id="PF00795">
    <property type="entry name" value="CN_hydrolase"/>
    <property type="match status" value="1"/>
</dbReference>
<dbReference type="PANTHER" id="PTHR10609:SF14">
    <property type="entry name" value="BIOTINIDASE"/>
    <property type="match status" value="1"/>
</dbReference>
<feature type="transmembrane region" description="Helical" evidence="2">
    <location>
        <begin position="430"/>
        <end position="452"/>
    </location>
</feature>
<protein>
    <recommendedName>
        <fullName evidence="3">CN hydrolase domain-containing protein</fullName>
    </recommendedName>
</protein>
<organism evidence="4 5">
    <name type="scientific">Diabrotica balteata</name>
    <name type="common">Banded cucumber beetle</name>
    <dbReference type="NCBI Taxonomy" id="107213"/>
    <lineage>
        <taxon>Eukaryota</taxon>
        <taxon>Metazoa</taxon>
        <taxon>Ecdysozoa</taxon>
        <taxon>Arthropoda</taxon>
        <taxon>Hexapoda</taxon>
        <taxon>Insecta</taxon>
        <taxon>Pterygota</taxon>
        <taxon>Neoptera</taxon>
        <taxon>Endopterygota</taxon>
        <taxon>Coleoptera</taxon>
        <taxon>Polyphaga</taxon>
        <taxon>Cucujiformia</taxon>
        <taxon>Chrysomeloidea</taxon>
        <taxon>Chrysomelidae</taxon>
        <taxon>Galerucinae</taxon>
        <taxon>Diabroticina</taxon>
        <taxon>Diabroticites</taxon>
        <taxon>Diabrotica</taxon>
    </lineage>
</organism>
<feature type="non-terminal residue" evidence="4">
    <location>
        <position position="1"/>
    </location>
</feature>
<dbReference type="PROSITE" id="PS50263">
    <property type="entry name" value="CN_HYDROLASE"/>
    <property type="match status" value="1"/>
</dbReference>
<dbReference type="PANTHER" id="PTHR10609">
    <property type="entry name" value="BIOTINIDASE-RELATED"/>
    <property type="match status" value="1"/>
</dbReference>
<dbReference type="AlphaFoldDB" id="A0A9N9XBJ4"/>
<dbReference type="OrthoDB" id="10250282at2759"/>
<evidence type="ECO:0000256" key="1">
    <source>
        <dbReference type="ARBA" id="ARBA00008225"/>
    </source>
</evidence>
<keyword evidence="5" id="KW-1185">Reference proteome</keyword>
<dbReference type="InterPro" id="IPR036526">
    <property type="entry name" value="C-N_Hydrolase_sf"/>
</dbReference>
<sequence length="463" mass="50471">TYKAGIVIFRQIDNLNPVDTNVKENANRSAQLIKSYKNQADIFVLPEYGLTTVPPATLTNLYQYSTTIGEVGDKVCGKDGFDEQLVTLSCAANDTSAYVIANLIESINNKEYYLTTLGFDKTGTIVVKCRKHHISNSTQFQTAKDQTPCTFNANINKDVVKFTILFETDMVYPIPEAIKSGNLIMSSAINNKLPLEFGLSLYQGFAVSNGVNLLVSDYIDYTENNCYGGSGVFYSNGTSVIAFNPEDVPGGNDHQSVLIRDVPVKPSVVQEVNVNAANVGPAPKFNLPFMNISTLNETAKVLEKCIDKRCCKFSVDFGGNTIAPYKWIAVLNTTILDQSSNALICAFALPSANLANAQSFKNISISTNLDKSEVLLSIPVGLNDKFLPSNFFYNAASHSIMSTSNDKIVVLGLIEVLGGTPTPSGGGNTALIVVIVLLVLVLVGLLVAYFIWRKRQEKNRRNF</sequence>
<comment type="similarity">
    <text evidence="1">Belongs to the carbon-nitrogen hydrolase superfamily. BTD/VNN family.</text>
</comment>
<gene>
    <name evidence="4" type="ORF">DIABBA_LOCUS3289</name>
</gene>
<dbReference type="SUPFAM" id="SSF56317">
    <property type="entry name" value="Carbon-nitrogen hydrolase"/>
    <property type="match status" value="1"/>
</dbReference>
<dbReference type="Gene3D" id="3.60.110.10">
    <property type="entry name" value="Carbon-nitrogen hydrolase"/>
    <property type="match status" value="1"/>
</dbReference>
<dbReference type="Proteomes" id="UP001153709">
    <property type="component" value="Chromosome 2"/>
</dbReference>
<evidence type="ECO:0000256" key="2">
    <source>
        <dbReference type="SAM" id="Phobius"/>
    </source>
</evidence>
<keyword evidence="2" id="KW-1133">Transmembrane helix</keyword>
<evidence type="ECO:0000313" key="4">
    <source>
        <dbReference type="EMBL" id="CAG9829488.1"/>
    </source>
</evidence>
<dbReference type="EMBL" id="OU898277">
    <property type="protein sequence ID" value="CAG9829488.1"/>
    <property type="molecule type" value="Genomic_DNA"/>
</dbReference>
<evidence type="ECO:0000259" key="3">
    <source>
        <dbReference type="PROSITE" id="PS50263"/>
    </source>
</evidence>
<name>A0A9N9XBJ4_DIABA</name>
<feature type="domain" description="CN hydrolase" evidence="3">
    <location>
        <begin position="2"/>
        <end position="264"/>
    </location>
</feature>
<keyword evidence="2" id="KW-0472">Membrane</keyword>